<feature type="transmembrane region" description="Helical" evidence="1">
    <location>
        <begin position="72"/>
        <end position="91"/>
    </location>
</feature>
<evidence type="ECO:0000313" key="3">
    <source>
        <dbReference type="Proteomes" id="UP001597327"/>
    </source>
</evidence>
<keyword evidence="1" id="KW-1133">Transmembrane helix</keyword>
<dbReference type="RefSeq" id="WP_149892792.1">
    <property type="nucleotide sequence ID" value="NZ_JBHUFA010000004.1"/>
</dbReference>
<dbReference type="EMBL" id="JBHUFA010000004">
    <property type="protein sequence ID" value="MFD1696316.1"/>
    <property type="molecule type" value="Genomic_DNA"/>
</dbReference>
<evidence type="ECO:0000256" key="1">
    <source>
        <dbReference type="SAM" id="Phobius"/>
    </source>
</evidence>
<gene>
    <name evidence="2" type="ORF">ACFSC7_12375</name>
</gene>
<keyword evidence="1" id="KW-0472">Membrane</keyword>
<protein>
    <submittedName>
        <fullName evidence="2">DUF2177 family protein</fullName>
    </submittedName>
</protein>
<proteinExistence type="predicted"/>
<comment type="caution">
    <text evidence="2">The sequence shown here is derived from an EMBL/GenBank/DDBJ whole genome shotgun (WGS) entry which is preliminary data.</text>
</comment>
<accession>A0ABW4JYP8</accession>
<organism evidence="2 3">
    <name type="scientific">Roseibium aestuarii</name>
    <dbReference type="NCBI Taxonomy" id="2600299"/>
    <lineage>
        <taxon>Bacteria</taxon>
        <taxon>Pseudomonadati</taxon>
        <taxon>Pseudomonadota</taxon>
        <taxon>Alphaproteobacteria</taxon>
        <taxon>Hyphomicrobiales</taxon>
        <taxon>Stappiaceae</taxon>
        <taxon>Roseibium</taxon>
    </lineage>
</organism>
<feature type="transmembrane region" description="Helical" evidence="1">
    <location>
        <begin position="5"/>
        <end position="24"/>
    </location>
</feature>
<keyword evidence="1" id="KW-0812">Transmembrane</keyword>
<feature type="transmembrane region" description="Helical" evidence="1">
    <location>
        <begin position="44"/>
        <end position="65"/>
    </location>
</feature>
<dbReference type="Pfam" id="PF09945">
    <property type="entry name" value="DUF2177"/>
    <property type="match status" value="1"/>
</dbReference>
<dbReference type="InterPro" id="IPR018687">
    <property type="entry name" value="DUF2177_membr"/>
</dbReference>
<evidence type="ECO:0000313" key="2">
    <source>
        <dbReference type="EMBL" id="MFD1696316.1"/>
    </source>
</evidence>
<dbReference type="Proteomes" id="UP001597327">
    <property type="component" value="Unassembled WGS sequence"/>
</dbReference>
<sequence>MIQYVVAYVATTVIFLGIDAIWLGKVATRFYVDNIGHLMLDKPNMAAAAGFYALYIVGIVIFAISPSLRSGNVGYALLYGALFGFFAYATYDMTNYATLKGWPFVVVIVDVAWGTVLTGISAFLGTLVARMMVSG</sequence>
<reference evidence="3" key="1">
    <citation type="journal article" date="2019" name="Int. J. Syst. Evol. Microbiol.">
        <title>The Global Catalogue of Microorganisms (GCM) 10K type strain sequencing project: providing services to taxonomists for standard genome sequencing and annotation.</title>
        <authorList>
            <consortium name="The Broad Institute Genomics Platform"/>
            <consortium name="The Broad Institute Genome Sequencing Center for Infectious Disease"/>
            <person name="Wu L."/>
            <person name="Ma J."/>
        </authorList>
    </citation>
    <scope>NUCLEOTIDE SEQUENCE [LARGE SCALE GENOMIC DNA]</scope>
    <source>
        <strain evidence="3">JCM 3369</strain>
    </source>
</reference>
<feature type="transmembrane region" description="Helical" evidence="1">
    <location>
        <begin position="111"/>
        <end position="133"/>
    </location>
</feature>
<keyword evidence="3" id="KW-1185">Reference proteome</keyword>
<name>A0ABW4JYP8_9HYPH</name>